<dbReference type="SMART" id="SM00195">
    <property type="entry name" value="DSPc"/>
    <property type="match status" value="1"/>
</dbReference>
<comment type="subcellular location">
    <subcellularLocation>
        <location evidence="2">Cytoplasm</location>
    </subcellularLocation>
    <subcellularLocation>
        <location evidence="1">Nucleus</location>
    </subcellularLocation>
</comment>
<dbReference type="SUPFAM" id="SSF52799">
    <property type="entry name" value="(Phosphotyrosine protein) phosphatases II"/>
    <property type="match status" value="1"/>
</dbReference>
<reference evidence="13" key="1">
    <citation type="journal article" date="2020" name="Plant Biotechnol. J.">
        <title>The pomegranate (Punica granatum L.) draft genome dissects genetic divergence between soft- and hard-seeded cultivars.</title>
        <authorList>
            <person name="Luo X."/>
            <person name="Li H."/>
            <person name="Wu Z."/>
            <person name="Yao W."/>
            <person name="Zhao P."/>
            <person name="Cao D."/>
            <person name="Yu H."/>
            <person name="Li K."/>
            <person name="Poudel K."/>
            <person name="Zhao D."/>
            <person name="Zhang F."/>
            <person name="Xia X."/>
            <person name="Chen L."/>
            <person name="Wang Q."/>
            <person name="Jing D."/>
            <person name="Cao S."/>
        </authorList>
    </citation>
    <scope>NUCLEOTIDE SEQUENCE [LARGE SCALE GENOMIC DNA]</scope>
    <source>
        <strain evidence="13">cv. Tunisia</strain>
    </source>
</reference>
<comment type="catalytic activity">
    <reaction evidence="8">
        <text>O-phospho-L-seryl-[protein] + H2O = L-seryl-[protein] + phosphate</text>
        <dbReference type="Rhea" id="RHEA:20629"/>
        <dbReference type="Rhea" id="RHEA-COMP:9863"/>
        <dbReference type="Rhea" id="RHEA-COMP:11604"/>
        <dbReference type="ChEBI" id="CHEBI:15377"/>
        <dbReference type="ChEBI" id="CHEBI:29999"/>
        <dbReference type="ChEBI" id="CHEBI:43474"/>
        <dbReference type="ChEBI" id="CHEBI:83421"/>
        <dbReference type="EC" id="3.1.3.16"/>
    </reaction>
</comment>
<evidence type="ECO:0000256" key="9">
    <source>
        <dbReference type="ARBA" id="ARBA00048336"/>
    </source>
</evidence>
<dbReference type="GO" id="GO:0005634">
    <property type="term" value="C:nucleus"/>
    <property type="evidence" value="ECO:0007669"/>
    <property type="project" value="UniProtKB-SubCell"/>
</dbReference>
<dbReference type="GO" id="GO:0008330">
    <property type="term" value="F:protein tyrosine/threonine phosphatase activity"/>
    <property type="evidence" value="ECO:0007669"/>
    <property type="project" value="TreeGrafter"/>
</dbReference>
<dbReference type="Gene3D" id="3.90.190.10">
    <property type="entry name" value="Protein tyrosine phosphatase superfamily"/>
    <property type="match status" value="1"/>
</dbReference>
<evidence type="ECO:0000256" key="1">
    <source>
        <dbReference type="ARBA" id="ARBA00004123"/>
    </source>
</evidence>
<keyword evidence="4" id="KW-0963">Cytoplasm</keyword>
<evidence type="ECO:0000256" key="4">
    <source>
        <dbReference type="ARBA" id="ARBA00022490"/>
    </source>
</evidence>
<comment type="catalytic activity">
    <reaction evidence="10">
        <text>O-phospho-L-tyrosyl-[protein] + H2O = L-tyrosyl-[protein] + phosphate</text>
        <dbReference type="Rhea" id="RHEA:10684"/>
        <dbReference type="Rhea" id="RHEA-COMP:10136"/>
        <dbReference type="Rhea" id="RHEA-COMP:20101"/>
        <dbReference type="ChEBI" id="CHEBI:15377"/>
        <dbReference type="ChEBI" id="CHEBI:43474"/>
        <dbReference type="ChEBI" id="CHEBI:46858"/>
        <dbReference type="ChEBI" id="CHEBI:61978"/>
        <dbReference type="EC" id="3.1.3.48"/>
    </reaction>
</comment>
<evidence type="ECO:0000259" key="12">
    <source>
        <dbReference type="PROSITE" id="PS50056"/>
    </source>
</evidence>
<dbReference type="PROSITE" id="PS50056">
    <property type="entry name" value="TYR_PHOSPHATASE_2"/>
    <property type="match status" value="1"/>
</dbReference>
<organism evidence="13 14">
    <name type="scientific">Punica granatum</name>
    <name type="common">Pomegranate</name>
    <dbReference type="NCBI Taxonomy" id="22663"/>
    <lineage>
        <taxon>Eukaryota</taxon>
        <taxon>Viridiplantae</taxon>
        <taxon>Streptophyta</taxon>
        <taxon>Embryophyta</taxon>
        <taxon>Tracheophyta</taxon>
        <taxon>Spermatophyta</taxon>
        <taxon>Magnoliopsida</taxon>
        <taxon>eudicotyledons</taxon>
        <taxon>Gunneridae</taxon>
        <taxon>Pentapetalae</taxon>
        <taxon>rosids</taxon>
        <taxon>malvids</taxon>
        <taxon>Myrtales</taxon>
        <taxon>Lythraceae</taxon>
        <taxon>Punica</taxon>
    </lineage>
</organism>
<evidence type="ECO:0000313" key="14">
    <source>
        <dbReference type="RefSeq" id="XP_031399266.1"/>
    </source>
</evidence>
<keyword evidence="5" id="KW-0378">Hydrolase</keyword>
<dbReference type="InterPro" id="IPR000387">
    <property type="entry name" value="Tyr_Pase_dom"/>
</dbReference>
<sequence length="189" mass="21433">MSSVHLILPIACIGCRISKKSPSQPRAGRRKRGLFSTMSTNMHDMFFLSNNMCEIEKGLFLGAYCHTCDREKLKSSNITHVLSVANLRPTYPDEFIYKVIDVLDMPDASIKNHFDECFEFIDEAKRRGGSVLVHCFMGVSRSVTVVVAYLMKKRGMSLSQALEHVKQRRPQASPNIGFIQQLQDFQNSL</sequence>
<dbReference type="InterPro" id="IPR020422">
    <property type="entry name" value="TYR_PHOSPHATASE_DUAL_dom"/>
</dbReference>
<dbReference type="GeneID" id="116209679"/>
<evidence type="ECO:0000259" key="11">
    <source>
        <dbReference type="PROSITE" id="PS50054"/>
    </source>
</evidence>
<dbReference type="InterPro" id="IPR003595">
    <property type="entry name" value="Tyr_Pase_cat"/>
</dbReference>
<dbReference type="CDD" id="cd14498">
    <property type="entry name" value="DSP"/>
    <property type="match status" value="1"/>
</dbReference>
<feature type="domain" description="Tyrosine specific protein phosphatases" evidence="12">
    <location>
        <begin position="112"/>
        <end position="170"/>
    </location>
</feature>
<feature type="domain" description="Tyrosine-protein phosphatase" evidence="11">
    <location>
        <begin position="51"/>
        <end position="189"/>
    </location>
</feature>
<dbReference type="InterPro" id="IPR029021">
    <property type="entry name" value="Prot-tyrosine_phosphatase-like"/>
</dbReference>
<evidence type="ECO:0000313" key="13">
    <source>
        <dbReference type="Proteomes" id="UP000515151"/>
    </source>
</evidence>
<comment type="catalytic activity">
    <reaction evidence="9">
        <text>O-phospho-L-threonyl-[protein] + H2O = L-threonyl-[protein] + phosphate</text>
        <dbReference type="Rhea" id="RHEA:47004"/>
        <dbReference type="Rhea" id="RHEA-COMP:11060"/>
        <dbReference type="Rhea" id="RHEA-COMP:11605"/>
        <dbReference type="ChEBI" id="CHEBI:15377"/>
        <dbReference type="ChEBI" id="CHEBI:30013"/>
        <dbReference type="ChEBI" id="CHEBI:43474"/>
        <dbReference type="ChEBI" id="CHEBI:61977"/>
        <dbReference type="EC" id="3.1.3.16"/>
    </reaction>
</comment>
<evidence type="ECO:0000256" key="8">
    <source>
        <dbReference type="ARBA" id="ARBA00047761"/>
    </source>
</evidence>
<dbReference type="GO" id="GO:0043409">
    <property type="term" value="P:negative regulation of MAPK cascade"/>
    <property type="evidence" value="ECO:0007669"/>
    <property type="project" value="TreeGrafter"/>
</dbReference>
<evidence type="ECO:0000256" key="7">
    <source>
        <dbReference type="ARBA" id="ARBA00023242"/>
    </source>
</evidence>
<accession>A0A6P8E1B6</accession>
<dbReference type="RefSeq" id="XP_031399266.1">
    <property type="nucleotide sequence ID" value="XM_031543406.1"/>
</dbReference>
<name>A0A6P8E1B6_PUNGR</name>
<dbReference type="GO" id="GO:0017017">
    <property type="term" value="F:MAP kinase tyrosine/serine/threonine phosphatase activity"/>
    <property type="evidence" value="ECO:0007669"/>
    <property type="project" value="TreeGrafter"/>
</dbReference>
<protein>
    <submittedName>
        <fullName evidence="14">Dual specificity protein phosphatase 1B-like isoform X1</fullName>
    </submittedName>
</protein>
<comment type="similarity">
    <text evidence="3">Belongs to the protein-tyrosine phosphatase family. Non-receptor class dual specificity subfamily.</text>
</comment>
<evidence type="ECO:0000256" key="3">
    <source>
        <dbReference type="ARBA" id="ARBA00008601"/>
    </source>
</evidence>
<dbReference type="GO" id="GO:0005737">
    <property type="term" value="C:cytoplasm"/>
    <property type="evidence" value="ECO:0007669"/>
    <property type="project" value="UniProtKB-SubCell"/>
</dbReference>
<keyword evidence="6" id="KW-0904">Protein phosphatase</keyword>
<dbReference type="GO" id="GO:0033550">
    <property type="term" value="F:MAP kinase tyrosine phosphatase activity"/>
    <property type="evidence" value="ECO:0007669"/>
    <property type="project" value="TreeGrafter"/>
</dbReference>
<keyword evidence="7" id="KW-0539">Nucleus</keyword>
<dbReference type="FunFam" id="3.90.190.10:FF:000056">
    <property type="entry name" value="Dual specificity phosphatase 12"/>
    <property type="match status" value="1"/>
</dbReference>
<dbReference type="PANTHER" id="PTHR10159:SF503">
    <property type="entry name" value="DUAL SPECIFICITY PROTEIN PHOSPHATASE 1B"/>
    <property type="match status" value="1"/>
</dbReference>
<evidence type="ECO:0000256" key="6">
    <source>
        <dbReference type="ARBA" id="ARBA00022912"/>
    </source>
</evidence>
<dbReference type="GO" id="GO:0004722">
    <property type="term" value="F:protein serine/threonine phosphatase activity"/>
    <property type="evidence" value="ECO:0007669"/>
    <property type="project" value="UniProtKB-EC"/>
</dbReference>
<dbReference type="SMART" id="SM00404">
    <property type="entry name" value="PTPc_motif"/>
    <property type="match status" value="1"/>
</dbReference>
<dbReference type="OrthoDB" id="10252009at2759"/>
<dbReference type="PANTHER" id="PTHR10159">
    <property type="entry name" value="DUAL SPECIFICITY PROTEIN PHOSPHATASE"/>
    <property type="match status" value="1"/>
</dbReference>
<dbReference type="Pfam" id="PF00782">
    <property type="entry name" value="DSPc"/>
    <property type="match status" value="1"/>
</dbReference>
<proteinExistence type="inferred from homology"/>
<keyword evidence="13" id="KW-1185">Reference proteome</keyword>
<dbReference type="InterPro" id="IPR000340">
    <property type="entry name" value="Dual-sp_phosphatase_cat-dom"/>
</dbReference>
<dbReference type="AlphaFoldDB" id="A0A6P8E1B6"/>
<evidence type="ECO:0000256" key="10">
    <source>
        <dbReference type="ARBA" id="ARBA00051722"/>
    </source>
</evidence>
<evidence type="ECO:0000256" key="2">
    <source>
        <dbReference type="ARBA" id="ARBA00004496"/>
    </source>
</evidence>
<evidence type="ECO:0000256" key="5">
    <source>
        <dbReference type="ARBA" id="ARBA00022801"/>
    </source>
</evidence>
<reference evidence="14" key="2">
    <citation type="submission" date="2025-08" db="UniProtKB">
        <authorList>
            <consortium name="RefSeq"/>
        </authorList>
    </citation>
    <scope>IDENTIFICATION</scope>
    <source>
        <tissue evidence="14">Leaf</tissue>
    </source>
</reference>
<dbReference type="Proteomes" id="UP000515151">
    <property type="component" value="Chromosome 5"/>
</dbReference>
<dbReference type="PROSITE" id="PS50054">
    <property type="entry name" value="TYR_PHOSPHATASE_DUAL"/>
    <property type="match status" value="1"/>
</dbReference>
<gene>
    <name evidence="14" type="primary">LOC116209679</name>
</gene>